<keyword evidence="1 2" id="KW-0732">Signal</keyword>
<dbReference type="PANTHER" id="PTHR36571">
    <property type="entry name" value="PROTEIN YGIW"/>
    <property type="match status" value="1"/>
</dbReference>
<dbReference type="InterPro" id="IPR005220">
    <property type="entry name" value="CarO-like"/>
</dbReference>
<dbReference type="EMBL" id="VTYF01000003">
    <property type="protein sequence ID" value="NOI08986.1"/>
    <property type="molecule type" value="Genomic_DNA"/>
</dbReference>
<gene>
    <name evidence="6" type="ORF">AL553_024310</name>
    <name evidence="5" type="ORF">F0254_08915</name>
    <name evidence="3" type="ORF">GHY86_14630</name>
    <name evidence="4" type="ORF">HKB35_11440</name>
</gene>
<dbReference type="Pfam" id="PF04076">
    <property type="entry name" value="BOF"/>
    <property type="match status" value="1"/>
</dbReference>
<evidence type="ECO:0000313" key="8">
    <source>
        <dbReference type="Proteomes" id="UP000532247"/>
    </source>
</evidence>
<proteinExistence type="predicted"/>
<evidence type="ECO:0000313" key="5">
    <source>
        <dbReference type="EMBL" id="NOI08986.1"/>
    </source>
</evidence>
<evidence type="ECO:0000256" key="1">
    <source>
        <dbReference type="ARBA" id="ARBA00022729"/>
    </source>
</evidence>
<sequence length="124" mass="13636">MKKNTIIATIAALAIAPSIAFAKDNAQNQSNLQFNGPVTVEKLDALLNDSNMFTEKDVVVEGNLLRQVRADKFVFSDGSGEVMVELDDDIQLNTPIDHTTKVRLFGEFEGGNKPEIEVEQLVVM</sequence>
<dbReference type="Proteomes" id="UP000565155">
    <property type="component" value="Unassembled WGS sequence"/>
</dbReference>
<dbReference type="Proteomes" id="UP000532247">
    <property type="component" value="Unassembled WGS sequence"/>
</dbReference>
<dbReference type="eggNOG" id="COG3111">
    <property type="taxonomic scope" value="Bacteria"/>
</dbReference>
<organism evidence="4 9">
    <name type="scientific">Vibrio alginolyticus</name>
    <dbReference type="NCBI Taxonomy" id="663"/>
    <lineage>
        <taxon>Bacteria</taxon>
        <taxon>Pseudomonadati</taxon>
        <taxon>Pseudomonadota</taxon>
        <taxon>Gammaproteobacteria</taxon>
        <taxon>Vibrionales</taxon>
        <taxon>Vibrionaceae</taxon>
        <taxon>Vibrio</taxon>
    </lineage>
</organism>
<dbReference type="EMBL" id="AAXMUW010000029">
    <property type="protein sequence ID" value="EGQ9136370.1"/>
    <property type="molecule type" value="Genomic_DNA"/>
</dbReference>
<dbReference type="EMBL" id="LOSN02000002">
    <property type="protein sequence ID" value="PNP20750.1"/>
    <property type="molecule type" value="Genomic_DNA"/>
</dbReference>
<dbReference type="InterPro" id="IPR036700">
    <property type="entry name" value="BOBF_sf"/>
</dbReference>
<feature type="signal peptide" evidence="2">
    <location>
        <begin position="1"/>
        <end position="22"/>
    </location>
</feature>
<evidence type="ECO:0000313" key="4">
    <source>
        <dbReference type="EMBL" id="NMR74234.1"/>
    </source>
</evidence>
<evidence type="ECO:0000313" key="7">
    <source>
        <dbReference type="Proteomes" id="UP000054316"/>
    </source>
</evidence>
<evidence type="ECO:0000313" key="9">
    <source>
        <dbReference type="Proteomes" id="UP000565155"/>
    </source>
</evidence>
<evidence type="ECO:0000313" key="6">
    <source>
        <dbReference type="EMBL" id="PNP20750.1"/>
    </source>
</evidence>
<dbReference type="Proteomes" id="UP000714625">
    <property type="component" value="Unassembled WGS sequence"/>
</dbReference>
<dbReference type="STRING" id="663.BAU10_19805"/>
<evidence type="ECO:0000256" key="2">
    <source>
        <dbReference type="SAM" id="SignalP"/>
    </source>
</evidence>
<dbReference type="EMBL" id="JABCMA010000010">
    <property type="protein sequence ID" value="NMR74234.1"/>
    <property type="molecule type" value="Genomic_DNA"/>
</dbReference>
<protein>
    <submittedName>
        <fullName evidence="4">NirD/YgiW/YdeI family stress tolerance protein</fullName>
    </submittedName>
</protein>
<evidence type="ECO:0000313" key="3">
    <source>
        <dbReference type="EMBL" id="EGQ9136370.1"/>
    </source>
</evidence>
<dbReference type="Proteomes" id="UP000054316">
    <property type="component" value="Unassembled WGS sequence"/>
</dbReference>
<accession>A0A0L7TL54</accession>
<dbReference type="PANTHER" id="PTHR36571:SF1">
    <property type="entry name" value="PROTEIN YGIW"/>
    <property type="match status" value="1"/>
</dbReference>
<dbReference type="RefSeq" id="WP_005376220.1">
    <property type="nucleotide sequence ID" value="NZ_AP023186.1"/>
</dbReference>
<dbReference type="Gene3D" id="2.40.50.200">
    <property type="entry name" value="Bacterial OB-fold"/>
    <property type="match status" value="1"/>
</dbReference>
<dbReference type="NCBIfam" id="NF033674">
    <property type="entry name" value="stress_OB_fold"/>
    <property type="match status" value="1"/>
</dbReference>
<reference evidence="3" key="3">
    <citation type="submission" date="2019-11" db="EMBL/GenBank/DDBJ databases">
        <authorList>
            <consortium name="PulseNet: The National Subtyping Network for Foodborne Disease Surveillance"/>
            <person name="Tarr C.L."/>
            <person name="Trees E."/>
            <person name="Katz L.S."/>
            <person name="Carleton-Romer H.A."/>
            <person name="Stroika S."/>
            <person name="Kucerova Z."/>
            <person name="Roache K.F."/>
            <person name="Sabol A.L."/>
            <person name="Besser J."/>
            <person name="Gerner-Smidt P."/>
        </authorList>
    </citation>
    <scope>NUCLEOTIDE SEQUENCE</scope>
    <source>
        <strain evidence="3">PNUSAV001129</strain>
    </source>
</reference>
<name>A0A0L7TL54_VIBAL</name>
<dbReference type="OrthoDB" id="5901218at2"/>
<keyword evidence="7" id="KW-1185">Reference proteome</keyword>
<dbReference type="AlphaFoldDB" id="A0A0L7TL54"/>
<comment type="caution">
    <text evidence="4">The sequence shown here is derived from an EMBL/GenBank/DDBJ whole genome shotgun (WGS) entry which is preliminary data.</text>
</comment>
<reference evidence="6 7" key="1">
    <citation type="submission" date="2017-12" db="EMBL/GenBank/DDBJ databases">
        <title>FDA dAtabase for Regulatory Grade micrObial Sequences (FDA-ARGOS): Supporting development and validation of Infectious Disease Dx tests.</title>
        <authorList>
            <person name="Hoffmann M."/>
            <person name="Allard M."/>
            <person name="Evans P."/>
            <person name="Brown E."/>
            <person name="Tallon L.J."/>
            <person name="Sadzewicz L."/>
            <person name="Sengamalay N."/>
            <person name="Ott S."/>
            <person name="Godinez A."/>
            <person name="Nagaraj S."/>
            <person name="Vavikolanu K."/>
            <person name="Aluvathingal J."/>
            <person name="Nadendla S."/>
            <person name="Hobson J."/>
            <person name="Sichtig H."/>
        </authorList>
    </citation>
    <scope>NUCLEOTIDE SEQUENCE [LARGE SCALE GENOMIC DNA]</scope>
    <source>
        <strain evidence="7">ATCC 17749</strain>
        <strain evidence="6">FDAARGOS_97</strain>
    </source>
</reference>
<reference evidence="4 9" key="4">
    <citation type="submission" date="2020-04" db="EMBL/GenBank/DDBJ databases">
        <title>Whole-genome sequencing of Vibrio spp. from China reveals different genetic environments of blaCTX-M-14 among diverse lineages.</title>
        <authorList>
            <person name="Zheng Z."/>
            <person name="Ye L."/>
            <person name="Chen S."/>
        </authorList>
    </citation>
    <scope>NUCLEOTIDE SEQUENCE [LARGE SCALE GENOMIC DNA]</scope>
    <source>
        <strain evidence="4 9">Vb1636</strain>
    </source>
</reference>
<dbReference type="SUPFAM" id="SSF101756">
    <property type="entry name" value="Hypothetical protein YgiW"/>
    <property type="match status" value="1"/>
</dbReference>
<dbReference type="GeneID" id="75164729"/>
<reference evidence="5 8" key="2">
    <citation type="submission" date="2019-09" db="EMBL/GenBank/DDBJ databases">
        <title>Draft genome sequencing and comparative genomics of hatchery-associated Vibrios.</title>
        <authorList>
            <person name="Kehlet-Delgado H."/>
            <person name="Mueller R.S."/>
        </authorList>
    </citation>
    <scope>NUCLEOTIDE SEQUENCE [LARGE SCALE GENOMIC DNA]</scope>
    <source>
        <strain evidence="5 8">081416A</strain>
    </source>
</reference>
<feature type="chain" id="PRO_5014518024" evidence="2">
    <location>
        <begin position="23"/>
        <end position="124"/>
    </location>
</feature>